<dbReference type="EnsemblMetazoa" id="OVOC2235.1">
    <property type="protein sequence ID" value="OVOC2235.1"/>
    <property type="gene ID" value="WBGene00239044"/>
</dbReference>
<dbReference type="Proteomes" id="UP000024404">
    <property type="component" value="Unassembled WGS sequence"/>
</dbReference>
<dbReference type="EMBL" id="CMVM020000073">
    <property type="status" value="NOT_ANNOTATED_CDS"/>
    <property type="molecule type" value="Genomic_DNA"/>
</dbReference>
<evidence type="ECO:0000313" key="2">
    <source>
        <dbReference type="Proteomes" id="UP000024404"/>
    </source>
</evidence>
<sequence length="191" mass="21379">MMHKATPFHNCVFANLPPSPADLLYKGFHHFLQLYWILMLEDIAYSIFRLSCEFGFSLPQVPCIVFFVITNTKSEVARYSFKGRQICLPPKRSNSQINDKDHAAAAIVRSFKGSSSIVQSDATAATIQQFTWIVFFSNSDKGNNPTINLARCSLIIVDESLSSINKTFLTAFISHTRHKIPSSPNADLAES</sequence>
<dbReference type="AlphaFoldDB" id="A0A8R1TQC9"/>
<reference evidence="2" key="1">
    <citation type="submission" date="2013-10" db="EMBL/GenBank/DDBJ databases">
        <title>Genome sequencing of Onchocerca volvulus.</title>
        <authorList>
            <person name="Cotton J."/>
            <person name="Tsai J."/>
            <person name="Stanley E."/>
            <person name="Tracey A."/>
            <person name="Holroyd N."/>
            <person name="Lustigman S."/>
            <person name="Berriman M."/>
        </authorList>
    </citation>
    <scope>NUCLEOTIDE SEQUENCE</scope>
</reference>
<organism evidence="1 2">
    <name type="scientific">Onchocerca volvulus</name>
    <dbReference type="NCBI Taxonomy" id="6282"/>
    <lineage>
        <taxon>Eukaryota</taxon>
        <taxon>Metazoa</taxon>
        <taxon>Ecdysozoa</taxon>
        <taxon>Nematoda</taxon>
        <taxon>Chromadorea</taxon>
        <taxon>Rhabditida</taxon>
        <taxon>Spirurina</taxon>
        <taxon>Spiruromorpha</taxon>
        <taxon>Filarioidea</taxon>
        <taxon>Onchocercidae</taxon>
        <taxon>Onchocerca</taxon>
    </lineage>
</organism>
<reference evidence="1" key="2">
    <citation type="submission" date="2022-06" db="UniProtKB">
        <authorList>
            <consortium name="EnsemblMetazoa"/>
        </authorList>
    </citation>
    <scope>IDENTIFICATION</scope>
</reference>
<keyword evidence="2" id="KW-1185">Reference proteome</keyword>
<name>A0A8R1TQC9_ONCVO</name>
<accession>A0A8R1TQC9</accession>
<proteinExistence type="predicted"/>
<protein>
    <submittedName>
        <fullName evidence="1">Uncharacterized protein</fullName>
    </submittedName>
</protein>
<evidence type="ECO:0000313" key="1">
    <source>
        <dbReference type="EnsemblMetazoa" id="OVOC2235.1"/>
    </source>
</evidence>